<dbReference type="EMBL" id="LAZR01018823">
    <property type="protein sequence ID" value="KKL94841.1"/>
    <property type="molecule type" value="Genomic_DNA"/>
</dbReference>
<sequence length="87" mass="10193">MLSSRIGDSEPVLNLKGLFYGAKTNGIPKNQVKVIPLKSRYDNFKLLQDIQSVLQNCTHLSNRDRLNYCNTQRYFMKLYLREINKPE</sequence>
<name>A0A0F9GW24_9ZZZZ</name>
<organism evidence="2">
    <name type="scientific">marine sediment metagenome</name>
    <dbReference type="NCBI Taxonomy" id="412755"/>
    <lineage>
        <taxon>unclassified sequences</taxon>
        <taxon>metagenomes</taxon>
        <taxon>ecological metagenomes</taxon>
    </lineage>
</organism>
<reference evidence="2" key="1">
    <citation type="journal article" date="2015" name="Nature">
        <title>Complex archaea that bridge the gap between prokaryotes and eukaryotes.</title>
        <authorList>
            <person name="Spang A."/>
            <person name="Saw J.H."/>
            <person name="Jorgensen S.L."/>
            <person name="Zaremba-Niedzwiedzka K."/>
            <person name="Martijn J."/>
            <person name="Lind A.E."/>
            <person name="van Eijk R."/>
            <person name="Schleper C."/>
            <person name="Guy L."/>
            <person name="Ettema T.J."/>
        </authorList>
    </citation>
    <scope>NUCLEOTIDE SEQUENCE</scope>
</reference>
<proteinExistence type="predicted"/>
<comment type="caution">
    <text evidence="2">The sequence shown here is derived from an EMBL/GenBank/DDBJ whole genome shotgun (WGS) entry which is preliminary data.</text>
</comment>
<dbReference type="EMBL" id="LAZR01008204">
    <property type="protein sequence ID" value="KKM80321.1"/>
    <property type="molecule type" value="Genomic_DNA"/>
</dbReference>
<protein>
    <submittedName>
        <fullName evidence="2">Uncharacterized protein</fullName>
    </submittedName>
</protein>
<evidence type="ECO:0000313" key="3">
    <source>
        <dbReference type="EMBL" id="KKM80321.1"/>
    </source>
</evidence>
<dbReference type="AlphaFoldDB" id="A0A0F9GW24"/>
<gene>
    <name evidence="3" type="ORF">LCGC14_1341070</name>
    <name evidence="2" type="ORF">LCGC14_1860650</name>
    <name evidence="1" type="ORF">LCGC14_1979470</name>
</gene>
<dbReference type="EMBL" id="LAZR01022122">
    <property type="protein sequence ID" value="KKL82967.1"/>
    <property type="molecule type" value="Genomic_DNA"/>
</dbReference>
<accession>A0A0F9GW24</accession>
<evidence type="ECO:0000313" key="1">
    <source>
        <dbReference type="EMBL" id="KKL82967.1"/>
    </source>
</evidence>
<evidence type="ECO:0000313" key="2">
    <source>
        <dbReference type="EMBL" id="KKL94841.1"/>
    </source>
</evidence>